<dbReference type="GO" id="GO:0051287">
    <property type="term" value="F:NAD binding"/>
    <property type="evidence" value="ECO:0007669"/>
    <property type="project" value="InterPro"/>
</dbReference>
<dbReference type="Pfam" id="PF03720">
    <property type="entry name" value="UDPG_MGDP_dh_C"/>
    <property type="match status" value="1"/>
</dbReference>
<comment type="similarity">
    <text evidence="2">Belongs to the UDP-glucose/GDP-mannose dehydrogenase family.</text>
</comment>
<dbReference type="InterPro" id="IPR028357">
    <property type="entry name" value="UDPglc_DH_bac"/>
</dbReference>
<feature type="binding site" evidence="9">
    <location>
        <position position="94"/>
    </location>
    <ligand>
        <name>NAD(+)</name>
        <dbReference type="ChEBI" id="CHEBI:57540"/>
    </ligand>
</feature>
<dbReference type="InterPro" id="IPR001732">
    <property type="entry name" value="UDP-Glc/GDP-Man_DH_N"/>
</dbReference>
<feature type="domain" description="UDP-glucose/GDP-mannose dehydrogenase C-terminal" evidence="10">
    <location>
        <begin position="413"/>
        <end position="522"/>
    </location>
</feature>
<dbReference type="Pfam" id="PF00984">
    <property type="entry name" value="UDPG_MGDP_dh"/>
    <property type="match status" value="1"/>
</dbReference>
<dbReference type="PANTHER" id="PTHR11374">
    <property type="entry name" value="UDP-GLUCOSE DEHYDROGENASE/UDP-MANNAC DEHYDROGENASE"/>
    <property type="match status" value="1"/>
</dbReference>
<dbReference type="InterPro" id="IPR036220">
    <property type="entry name" value="UDP-Glc/GDP-Man_DH_C_sf"/>
</dbReference>
<dbReference type="InterPro" id="IPR014027">
    <property type="entry name" value="UDP-Glc/GDP-Man_DH_C"/>
</dbReference>
<evidence type="ECO:0000256" key="6">
    <source>
        <dbReference type="ARBA" id="ARBA00047473"/>
    </source>
</evidence>
<dbReference type="SUPFAM" id="SSF48179">
    <property type="entry name" value="6-phosphogluconate dehydrogenase C-terminal domain-like"/>
    <property type="match status" value="1"/>
</dbReference>
<dbReference type="Proteomes" id="UP000799439">
    <property type="component" value="Unassembled WGS sequence"/>
</dbReference>
<dbReference type="FunFam" id="3.40.50.720:FF:000032">
    <property type="entry name" value="UDP-glucose 6-dehydrogenase"/>
    <property type="match status" value="1"/>
</dbReference>
<dbReference type="AlphaFoldDB" id="A0A9P4MI04"/>
<feature type="binding site" evidence="8">
    <location>
        <position position="420"/>
    </location>
    <ligand>
        <name>substrate</name>
    </ligand>
</feature>
<protein>
    <recommendedName>
        <fullName evidence="3">UDP-glucose 6-dehydrogenase</fullName>
        <ecNumber evidence="3">1.1.1.22</ecNumber>
    </recommendedName>
</protein>
<keyword evidence="12" id="KW-1185">Reference proteome</keyword>
<organism evidence="11 12">
    <name type="scientific">Myriangium duriaei CBS 260.36</name>
    <dbReference type="NCBI Taxonomy" id="1168546"/>
    <lineage>
        <taxon>Eukaryota</taxon>
        <taxon>Fungi</taxon>
        <taxon>Dikarya</taxon>
        <taxon>Ascomycota</taxon>
        <taxon>Pezizomycotina</taxon>
        <taxon>Dothideomycetes</taxon>
        <taxon>Dothideomycetidae</taxon>
        <taxon>Myriangiales</taxon>
        <taxon>Myriangiaceae</taxon>
        <taxon>Myriangium</taxon>
    </lineage>
</organism>
<feature type="binding site" evidence="8">
    <location>
        <position position="354"/>
    </location>
    <ligand>
        <name>substrate</name>
    </ligand>
</feature>
<evidence type="ECO:0000313" key="11">
    <source>
        <dbReference type="EMBL" id="KAF2153688.1"/>
    </source>
</evidence>
<evidence type="ECO:0000256" key="5">
    <source>
        <dbReference type="ARBA" id="ARBA00023027"/>
    </source>
</evidence>
<dbReference type="SUPFAM" id="SSF51735">
    <property type="entry name" value="NAD(P)-binding Rossmann-fold domains"/>
    <property type="match status" value="1"/>
</dbReference>
<dbReference type="GO" id="GO:0000271">
    <property type="term" value="P:polysaccharide biosynthetic process"/>
    <property type="evidence" value="ECO:0007669"/>
    <property type="project" value="InterPro"/>
</dbReference>
<dbReference type="FunFam" id="1.20.5.100:FF:000001">
    <property type="entry name" value="UDP-glucose 6-dehydrogenase"/>
    <property type="match status" value="1"/>
</dbReference>
<feature type="binding site" evidence="9">
    <location>
        <position position="173"/>
    </location>
    <ligand>
        <name>NAD(+)</name>
        <dbReference type="ChEBI" id="CHEBI:57540"/>
    </ligand>
</feature>
<comment type="pathway">
    <text evidence="1">Nucleotide-sugar biosynthesis; UDP-alpha-D-glucuronate biosynthesis; UDP-alpha-D-glucuronate from UDP-alpha-D-glucose: step 1/1.</text>
</comment>
<feature type="binding site" evidence="8">
    <location>
        <position position="301"/>
    </location>
    <ligand>
        <name>substrate</name>
    </ligand>
</feature>
<evidence type="ECO:0000256" key="3">
    <source>
        <dbReference type="ARBA" id="ARBA00012954"/>
    </source>
</evidence>
<evidence type="ECO:0000256" key="9">
    <source>
        <dbReference type="PIRSR" id="PIRSR500134-3"/>
    </source>
</evidence>
<evidence type="ECO:0000256" key="4">
    <source>
        <dbReference type="ARBA" id="ARBA00023002"/>
    </source>
</evidence>
<dbReference type="GO" id="GO:0006024">
    <property type="term" value="P:glycosaminoglycan biosynthetic process"/>
    <property type="evidence" value="ECO:0007669"/>
    <property type="project" value="TreeGrafter"/>
</dbReference>
<keyword evidence="5 9" id="KW-0520">NAD</keyword>
<keyword evidence="4" id="KW-0560">Oxidoreductase</keyword>
<dbReference type="InterPro" id="IPR008927">
    <property type="entry name" value="6-PGluconate_DH-like_C_sf"/>
</dbReference>
<dbReference type="EMBL" id="ML996084">
    <property type="protein sequence ID" value="KAF2153688.1"/>
    <property type="molecule type" value="Genomic_DNA"/>
</dbReference>
<dbReference type="GO" id="GO:0005634">
    <property type="term" value="C:nucleus"/>
    <property type="evidence" value="ECO:0007669"/>
    <property type="project" value="TreeGrafter"/>
</dbReference>
<dbReference type="GO" id="GO:0003979">
    <property type="term" value="F:UDP-glucose 6-dehydrogenase activity"/>
    <property type="evidence" value="ECO:0007669"/>
    <property type="project" value="UniProtKB-EC"/>
</dbReference>
<dbReference type="NCBIfam" id="TIGR03026">
    <property type="entry name" value="NDP-sugDHase"/>
    <property type="match status" value="1"/>
</dbReference>
<feature type="active site" description="Nucleophile" evidence="7">
    <location>
        <position position="357"/>
    </location>
</feature>
<sequence length="635" mass="69167">MSSTASSSPRSEFSHNGSAFGTPFTPYSPQIGTDSPKDYFGKVLFRPSVAPVVRSCVPRHSIKNICCIGAGYVGGPTAAVIALKNPSITVNVVDLNEARIRQWNSKHLPVHEPGLIDIVRIARNGVKLTPDSGDQSEGLSQPRDGDRLPNLFFTTEVQKCVAQADIIFMSVNTPTKETGIGAGAATNLVALEGATSSIAAWAKPGAIIVEKSTVPCRTAQMVRQTLDLCRPGVPFEVLSNPEFLAEGTAVKNLLNPDRILIGSTRTPEGLAAAAALKGVYGAWVDEERIITVNIWSSELAKLVANAMLAQRVSSINSISAICEATGADIREIAMAVGKDTRLGSKFLKAGLGFGGSCFQKDILNLVYMARTLHLDEVAEYWMQVLKMNEYQRNRFVRQVVKKLNSSLIGKKLSVMGWAFKEDSNDTRESPAIEVVKSLLNESPKEIVIFDPGCNPQSIYDDVRRLIAPHFPGRDLIHPEGPIRAATDSLDACRDAHAVLLLTPWDHFRWPAKPLKPAAFYENATGQQDKIEDHIAGITAKFETIAASDHETYAQELDCLEGCGECSRDHKAYRASCTNVPWDQIAKIVRRPGLVFDARGVVDVKAMEKLGFNVEVIGSVDSHSSLIGYDIRYTKH</sequence>
<feature type="binding site" evidence="9">
    <location>
        <position position="427"/>
    </location>
    <ligand>
        <name>NAD(+)</name>
        <dbReference type="ChEBI" id="CHEBI:57540"/>
    </ligand>
</feature>
<dbReference type="Pfam" id="PF03721">
    <property type="entry name" value="UDPG_MGDP_dh_N"/>
    <property type="match status" value="2"/>
</dbReference>
<dbReference type="OrthoDB" id="5059218at2759"/>
<name>A0A9P4MI04_9PEZI</name>
<dbReference type="Gene3D" id="1.20.5.100">
    <property type="entry name" value="Cytochrome c1, transmembrane anchor, C-terminal"/>
    <property type="match status" value="1"/>
</dbReference>
<evidence type="ECO:0000259" key="10">
    <source>
        <dbReference type="SMART" id="SM00984"/>
    </source>
</evidence>
<evidence type="ECO:0000313" key="12">
    <source>
        <dbReference type="Proteomes" id="UP000799439"/>
    </source>
</evidence>
<feature type="binding site" evidence="8">
    <location>
        <begin position="346"/>
        <end position="350"/>
    </location>
    <ligand>
        <name>substrate</name>
    </ligand>
</feature>
<feature type="binding site" evidence="9">
    <location>
        <position position="213"/>
    </location>
    <ligand>
        <name>NAD(+)</name>
        <dbReference type="ChEBI" id="CHEBI:57540"/>
    </ligand>
</feature>
<dbReference type="PIRSF" id="PIRSF000124">
    <property type="entry name" value="UDPglc_GDPman_dh"/>
    <property type="match status" value="1"/>
</dbReference>
<evidence type="ECO:0000256" key="1">
    <source>
        <dbReference type="ARBA" id="ARBA00004701"/>
    </source>
</evidence>
<dbReference type="InterPro" id="IPR014026">
    <property type="entry name" value="UDP-Glc/GDP-Man_DH_dimer"/>
</dbReference>
<evidence type="ECO:0000256" key="8">
    <source>
        <dbReference type="PIRSR" id="PIRSR500134-2"/>
    </source>
</evidence>
<feature type="binding site" evidence="9">
    <location>
        <position position="360"/>
    </location>
    <ligand>
        <name>NAD(+)</name>
        <dbReference type="ChEBI" id="CHEBI:57540"/>
    </ligand>
</feature>
<dbReference type="Gene3D" id="3.40.50.720">
    <property type="entry name" value="NAD(P)-binding Rossmann-like Domain"/>
    <property type="match status" value="2"/>
</dbReference>
<dbReference type="SMART" id="SM00984">
    <property type="entry name" value="UDPG_MGDP_dh_C"/>
    <property type="match status" value="1"/>
</dbReference>
<dbReference type="InterPro" id="IPR036291">
    <property type="entry name" value="NAD(P)-bd_dom_sf"/>
</dbReference>
<dbReference type="EC" id="1.1.1.22" evidence="3"/>
<reference evidence="11" key="1">
    <citation type="journal article" date="2020" name="Stud. Mycol.">
        <title>101 Dothideomycetes genomes: a test case for predicting lifestyles and emergence of pathogens.</title>
        <authorList>
            <person name="Haridas S."/>
            <person name="Albert R."/>
            <person name="Binder M."/>
            <person name="Bloem J."/>
            <person name="Labutti K."/>
            <person name="Salamov A."/>
            <person name="Andreopoulos B."/>
            <person name="Baker S."/>
            <person name="Barry K."/>
            <person name="Bills G."/>
            <person name="Bluhm B."/>
            <person name="Cannon C."/>
            <person name="Castanera R."/>
            <person name="Culley D."/>
            <person name="Daum C."/>
            <person name="Ezra D."/>
            <person name="Gonzalez J."/>
            <person name="Henrissat B."/>
            <person name="Kuo A."/>
            <person name="Liang C."/>
            <person name="Lipzen A."/>
            <person name="Lutzoni F."/>
            <person name="Magnuson J."/>
            <person name="Mondo S."/>
            <person name="Nolan M."/>
            <person name="Ohm R."/>
            <person name="Pangilinan J."/>
            <person name="Park H.-J."/>
            <person name="Ramirez L."/>
            <person name="Alfaro M."/>
            <person name="Sun H."/>
            <person name="Tritt A."/>
            <person name="Yoshinaga Y."/>
            <person name="Zwiers L.-H."/>
            <person name="Turgeon B."/>
            <person name="Goodwin S."/>
            <person name="Spatafora J."/>
            <person name="Crous P."/>
            <person name="Grigoriev I."/>
        </authorList>
    </citation>
    <scope>NUCLEOTIDE SEQUENCE</scope>
    <source>
        <strain evidence="11">CBS 260.36</strain>
    </source>
</reference>
<gene>
    <name evidence="11" type="ORF">K461DRAFT_253743</name>
</gene>
<accession>A0A9P4MI04</accession>
<dbReference type="InterPro" id="IPR017476">
    <property type="entry name" value="UDP-Glc/GDP-Man"/>
</dbReference>
<comment type="caution">
    <text evidence="11">The sequence shown here is derived from an EMBL/GenBank/DDBJ whole genome shotgun (WGS) entry which is preliminary data.</text>
</comment>
<feature type="binding site" evidence="9">
    <location>
        <position position="99"/>
    </location>
    <ligand>
        <name>NAD(+)</name>
        <dbReference type="ChEBI" id="CHEBI:57540"/>
    </ligand>
</feature>
<evidence type="ECO:0000256" key="7">
    <source>
        <dbReference type="PIRSR" id="PIRSR500134-1"/>
    </source>
</evidence>
<proteinExistence type="inferred from homology"/>
<feature type="binding site" evidence="8">
    <location>
        <begin position="243"/>
        <end position="246"/>
    </location>
    <ligand>
        <name>substrate</name>
    </ligand>
</feature>
<dbReference type="PANTHER" id="PTHR11374:SF3">
    <property type="entry name" value="UDP-GLUCOSE 6-DEHYDROGENASE"/>
    <property type="match status" value="1"/>
</dbReference>
<comment type="catalytic activity">
    <reaction evidence="6">
        <text>UDP-alpha-D-glucose + 2 NAD(+) + H2O = UDP-alpha-D-glucuronate + 2 NADH + 3 H(+)</text>
        <dbReference type="Rhea" id="RHEA:23596"/>
        <dbReference type="ChEBI" id="CHEBI:15377"/>
        <dbReference type="ChEBI" id="CHEBI:15378"/>
        <dbReference type="ChEBI" id="CHEBI:57540"/>
        <dbReference type="ChEBI" id="CHEBI:57945"/>
        <dbReference type="ChEBI" id="CHEBI:58052"/>
        <dbReference type="ChEBI" id="CHEBI:58885"/>
        <dbReference type="EC" id="1.1.1.22"/>
    </reaction>
</comment>
<dbReference type="SUPFAM" id="SSF52413">
    <property type="entry name" value="UDP-glucose/GDP-mannose dehydrogenase C-terminal domain"/>
    <property type="match status" value="1"/>
</dbReference>
<evidence type="ECO:0000256" key="2">
    <source>
        <dbReference type="ARBA" id="ARBA00006601"/>
    </source>
</evidence>
<dbReference type="InterPro" id="IPR028356">
    <property type="entry name" value="UDPglc_DH_euk"/>
</dbReference>
<dbReference type="PIRSF" id="PIRSF500134">
    <property type="entry name" value="UDPglc_DH_bac"/>
    <property type="match status" value="1"/>
</dbReference>
<feature type="binding site" evidence="9">
    <location>
        <position position="246"/>
    </location>
    <ligand>
        <name>NAD(+)</name>
        <dbReference type="ChEBI" id="CHEBI:57540"/>
    </ligand>
</feature>